<dbReference type="InterPro" id="IPR044713">
    <property type="entry name" value="DNJA1/2-like"/>
</dbReference>
<dbReference type="GO" id="GO:0008270">
    <property type="term" value="F:zinc ion binding"/>
    <property type="evidence" value="ECO:0007669"/>
    <property type="project" value="UniProtKB-KW"/>
</dbReference>
<dbReference type="FunFam" id="2.10.230.10:FF:000001">
    <property type="entry name" value="DnaJ subfamily A member 2"/>
    <property type="match status" value="1"/>
</dbReference>
<dbReference type="JaponicusDB" id="SJAG_03135">
    <property type="gene designation" value="xdj1"/>
</dbReference>
<gene>
    <name evidence="10" type="primary">xdj1</name>
    <name evidence="9" type="ORF">SJAG_03135</name>
</gene>
<evidence type="ECO:0000256" key="6">
    <source>
        <dbReference type="PROSITE-ProRule" id="PRU00546"/>
    </source>
</evidence>
<dbReference type="InterPro" id="IPR018253">
    <property type="entry name" value="DnaJ_domain_CS"/>
</dbReference>
<evidence type="ECO:0000256" key="5">
    <source>
        <dbReference type="ARBA" id="ARBA00023186"/>
    </source>
</evidence>
<feature type="domain" description="J" evidence="7">
    <location>
        <begin position="6"/>
        <end position="73"/>
    </location>
</feature>
<dbReference type="GO" id="GO:0051087">
    <property type="term" value="F:protein-folding chaperone binding"/>
    <property type="evidence" value="ECO:0000318"/>
    <property type="project" value="GO_Central"/>
</dbReference>
<protein>
    <submittedName>
        <fullName evidence="9">DNAJ protein Xdj1</fullName>
    </submittedName>
</protein>
<dbReference type="SUPFAM" id="SSF49493">
    <property type="entry name" value="HSP40/DnaJ peptide-binding domain"/>
    <property type="match status" value="2"/>
</dbReference>
<dbReference type="RefSeq" id="XP_002174301.1">
    <property type="nucleotide sequence ID" value="XM_002174265.1"/>
</dbReference>
<dbReference type="GO" id="GO:0005737">
    <property type="term" value="C:cytoplasm"/>
    <property type="evidence" value="ECO:0000318"/>
    <property type="project" value="GO_Central"/>
</dbReference>
<proteinExistence type="predicted"/>
<evidence type="ECO:0000313" key="9">
    <source>
        <dbReference type="EMBL" id="EEB08008.1"/>
    </source>
</evidence>
<dbReference type="Proteomes" id="UP000001744">
    <property type="component" value="Unassembled WGS sequence"/>
</dbReference>
<evidence type="ECO:0000313" key="10">
    <source>
        <dbReference type="JaponicusDB" id="SJAG_03135"/>
    </source>
</evidence>
<dbReference type="CDD" id="cd06257">
    <property type="entry name" value="DnaJ"/>
    <property type="match status" value="1"/>
</dbReference>
<dbReference type="PROSITE" id="PS51188">
    <property type="entry name" value="ZF_CR"/>
    <property type="match status" value="1"/>
</dbReference>
<dbReference type="AlphaFoldDB" id="B6K3F1"/>
<dbReference type="Gene3D" id="1.10.287.110">
    <property type="entry name" value="DnaJ domain"/>
    <property type="match status" value="1"/>
</dbReference>
<dbReference type="VEuPathDB" id="FungiDB:SJAG_03135"/>
<dbReference type="PROSITE" id="PS00636">
    <property type="entry name" value="DNAJ_1"/>
    <property type="match status" value="1"/>
</dbReference>
<dbReference type="eggNOG" id="KOG0712">
    <property type="taxonomic scope" value="Eukaryota"/>
</dbReference>
<dbReference type="SUPFAM" id="SSF57938">
    <property type="entry name" value="DnaJ/Hsp40 cysteine-rich domain"/>
    <property type="match status" value="1"/>
</dbReference>
<feature type="domain" description="CR-type" evidence="8">
    <location>
        <begin position="135"/>
        <end position="220"/>
    </location>
</feature>
<evidence type="ECO:0000259" key="8">
    <source>
        <dbReference type="PROSITE" id="PS51188"/>
    </source>
</evidence>
<dbReference type="STRING" id="402676.B6K3F1"/>
<name>B6K3F1_SCHJY</name>
<dbReference type="Gene3D" id="2.60.260.20">
    <property type="entry name" value="Urease metallochaperone UreE, N-terminal domain"/>
    <property type="match status" value="2"/>
</dbReference>
<evidence type="ECO:0000256" key="2">
    <source>
        <dbReference type="ARBA" id="ARBA00022737"/>
    </source>
</evidence>
<sequence length="419" mass="46660">MAVDTTLYELLEVEVNASSDDIRKAYKRHALANHPDKVPETERATASVRFQKIQQAYDILRDPQSRSQYDQYGLDEKGQPAMEEAGFMEMDDLLSQMFGMPMGGGPGKFAARERKRRGSDVIHEYPISLEDMYTGREIKLAATRDVTCSGCQGTGGKRFAKERTCVACQGRGYQHHIRQVQGHYLTNQQVICPKCSGKGVAFREKDRCKRCKGKGVTDQRRILVFNVPPGSHDGDKIVQPGMADEALGMVPGDVILVLREKDHNVFERLGDDLMATVEISLAEALCGFSRVLITTLDGRALRYTQPAGKILRPGDCIVVSNEGMPKGRYIDVRGDLYLKVDILFPPDYFYQQPDVARKLAQLLPRAPHVSVSANTLIDDVEGRIGDKTQFGGEARFASHTEEEEYYSGNSQSVPECTAQ</sequence>
<dbReference type="GO" id="GO:0051082">
    <property type="term" value="F:unfolded protein binding"/>
    <property type="evidence" value="ECO:0007669"/>
    <property type="project" value="InterPro"/>
</dbReference>
<dbReference type="InterPro" id="IPR002939">
    <property type="entry name" value="DnaJ_C"/>
</dbReference>
<dbReference type="OrthoDB" id="550424at2759"/>
<keyword evidence="2" id="KW-0677">Repeat</keyword>
<evidence type="ECO:0000313" key="11">
    <source>
        <dbReference type="Proteomes" id="UP000001744"/>
    </source>
</evidence>
<dbReference type="SMART" id="SM00271">
    <property type="entry name" value="DnaJ"/>
    <property type="match status" value="1"/>
</dbReference>
<dbReference type="PRINTS" id="PR00625">
    <property type="entry name" value="JDOMAIN"/>
</dbReference>
<dbReference type="PANTHER" id="PTHR43888">
    <property type="entry name" value="DNAJ-LIKE-2, ISOFORM A-RELATED"/>
    <property type="match status" value="1"/>
</dbReference>
<keyword evidence="11" id="KW-1185">Reference proteome</keyword>
<evidence type="ECO:0000256" key="1">
    <source>
        <dbReference type="ARBA" id="ARBA00022723"/>
    </source>
</evidence>
<reference evidence="9 11" key="1">
    <citation type="journal article" date="2011" name="Science">
        <title>Comparative functional genomics of the fission yeasts.</title>
        <authorList>
            <person name="Rhind N."/>
            <person name="Chen Z."/>
            <person name="Yassour M."/>
            <person name="Thompson D.A."/>
            <person name="Haas B.J."/>
            <person name="Habib N."/>
            <person name="Wapinski I."/>
            <person name="Roy S."/>
            <person name="Lin M.F."/>
            <person name="Heiman D.I."/>
            <person name="Young S.K."/>
            <person name="Furuya K."/>
            <person name="Guo Y."/>
            <person name="Pidoux A."/>
            <person name="Chen H.M."/>
            <person name="Robbertse B."/>
            <person name="Goldberg J.M."/>
            <person name="Aoki K."/>
            <person name="Bayne E.H."/>
            <person name="Berlin A.M."/>
            <person name="Desjardins C.A."/>
            <person name="Dobbs E."/>
            <person name="Dukaj L."/>
            <person name="Fan L."/>
            <person name="FitzGerald M.G."/>
            <person name="French C."/>
            <person name="Gujja S."/>
            <person name="Hansen K."/>
            <person name="Keifenheim D."/>
            <person name="Levin J.Z."/>
            <person name="Mosher R.A."/>
            <person name="Mueller C.A."/>
            <person name="Pfiffner J."/>
            <person name="Priest M."/>
            <person name="Russ C."/>
            <person name="Smialowska A."/>
            <person name="Swoboda P."/>
            <person name="Sykes S.M."/>
            <person name="Vaughn M."/>
            <person name="Vengrova S."/>
            <person name="Yoder R."/>
            <person name="Zeng Q."/>
            <person name="Allshire R."/>
            <person name="Baulcombe D."/>
            <person name="Birren B.W."/>
            <person name="Brown W."/>
            <person name="Ekwall K."/>
            <person name="Kellis M."/>
            <person name="Leatherwood J."/>
            <person name="Levin H."/>
            <person name="Margalit H."/>
            <person name="Martienssen R."/>
            <person name="Nieduszynski C.A."/>
            <person name="Spatafora J.W."/>
            <person name="Friedman N."/>
            <person name="Dalgaard J.Z."/>
            <person name="Baumann P."/>
            <person name="Niki H."/>
            <person name="Regev A."/>
            <person name="Nusbaum C."/>
        </authorList>
    </citation>
    <scope>NUCLEOTIDE SEQUENCE [LARGE SCALE GENOMIC DNA]</scope>
    <source>
        <strain evidence="11">yFS275 / FY16936</strain>
    </source>
</reference>
<keyword evidence="4 6" id="KW-0862">Zinc</keyword>
<dbReference type="Pfam" id="PF00226">
    <property type="entry name" value="DnaJ"/>
    <property type="match status" value="1"/>
</dbReference>
<dbReference type="GO" id="GO:0042026">
    <property type="term" value="P:protein refolding"/>
    <property type="evidence" value="ECO:0000318"/>
    <property type="project" value="GO_Central"/>
</dbReference>
<dbReference type="InterPro" id="IPR001623">
    <property type="entry name" value="DnaJ_domain"/>
</dbReference>
<dbReference type="GeneID" id="7048481"/>
<keyword evidence="5" id="KW-0143">Chaperone</keyword>
<accession>B6K3F1</accession>
<dbReference type="FunFam" id="2.60.260.20:FF:000003">
    <property type="entry name" value="DnaJ subfamily A member 2"/>
    <property type="match status" value="1"/>
</dbReference>
<dbReference type="InterPro" id="IPR008971">
    <property type="entry name" value="HSP40/DnaJ_pept-bd"/>
</dbReference>
<dbReference type="GO" id="GO:0030544">
    <property type="term" value="F:Hsp70 protein binding"/>
    <property type="evidence" value="ECO:0007669"/>
    <property type="project" value="InterPro"/>
</dbReference>
<dbReference type="SUPFAM" id="SSF46565">
    <property type="entry name" value="Chaperone J-domain"/>
    <property type="match status" value="1"/>
</dbReference>
<dbReference type="EMBL" id="KE651167">
    <property type="protein sequence ID" value="EEB08008.1"/>
    <property type="molecule type" value="Genomic_DNA"/>
</dbReference>
<dbReference type="HOGENOM" id="CLU_017633_10_0_1"/>
<dbReference type="InterPro" id="IPR001305">
    <property type="entry name" value="HSP_DnaJ_Cys-rich_dom"/>
</dbReference>
<dbReference type="Pfam" id="PF01556">
    <property type="entry name" value="DnaJ_C"/>
    <property type="match status" value="1"/>
</dbReference>
<evidence type="ECO:0000256" key="4">
    <source>
        <dbReference type="ARBA" id="ARBA00022833"/>
    </source>
</evidence>
<dbReference type="CDD" id="cd10747">
    <property type="entry name" value="DnaJ_C"/>
    <property type="match status" value="1"/>
</dbReference>
<keyword evidence="1 6" id="KW-0479">Metal-binding</keyword>
<dbReference type="OMA" id="PADMHLH"/>
<dbReference type="CDD" id="cd10719">
    <property type="entry name" value="DnaJ_zf"/>
    <property type="match status" value="1"/>
</dbReference>
<dbReference type="Gene3D" id="2.10.230.10">
    <property type="entry name" value="Heat shock protein DnaJ, cysteine-rich domain"/>
    <property type="match status" value="1"/>
</dbReference>
<dbReference type="InterPro" id="IPR036410">
    <property type="entry name" value="HSP_DnaJ_Cys-rich_dom_sf"/>
</dbReference>
<evidence type="ECO:0000256" key="3">
    <source>
        <dbReference type="ARBA" id="ARBA00022771"/>
    </source>
</evidence>
<evidence type="ECO:0000259" key="7">
    <source>
        <dbReference type="PROSITE" id="PS50076"/>
    </source>
</evidence>
<dbReference type="Pfam" id="PF00684">
    <property type="entry name" value="DnaJ_CXXCXGXG"/>
    <property type="match status" value="1"/>
</dbReference>
<organism evidence="9 11">
    <name type="scientific">Schizosaccharomyces japonicus (strain yFS275 / FY16936)</name>
    <name type="common">Fission yeast</name>
    <dbReference type="NCBI Taxonomy" id="402676"/>
    <lineage>
        <taxon>Eukaryota</taxon>
        <taxon>Fungi</taxon>
        <taxon>Dikarya</taxon>
        <taxon>Ascomycota</taxon>
        <taxon>Taphrinomycotina</taxon>
        <taxon>Schizosaccharomycetes</taxon>
        <taxon>Schizosaccharomycetales</taxon>
        <taxon>Schizosaccharomycetaceae</taxon>
        <taxon>Schizosaccharomyces</taxon>
    </lineage>
</organism>
<dbReference type="PROSITE" id="PS50076">
    <property type="entry name" value="DNAJ_2"/>
    <property type="match status" value="1"/>
</dbReference>
<keyword evidence="3 6" id="KW-0863">Zinc-finger</keyword>
<dbReference type="InterPro" id="IPR036869">
    <property type="entry name" value="J_dom_sf"/>
</dbReference>
<feature type="zinc finger region" description="CR-type" evidence="6">
    <location>
        <begin position="135"/>
        <end position="220"/>
    </location>
</feature>